<feature type="compositionally biased region" description="Polar residues" evidence="1">
    <location>
        <begin position="22"/>
        <end position="32"/>
    </location>
</feature>
<accession>A0A2I0HX83</accession>
<sequence>MASLILSTGASSAALLGPPTTSPLSGVPSSIFHSKRRPAEPEVDVQTLQIPSFTEMARTREHSPLTFLADSHADNLGSYYRRDFELTSRKAEPDAESQVLHDPPRAGMAYTLEGSPLMFPAEPRDANTGHYYCRDANLLSFEVSFFPFAFSAFLG</sequence>
<feature type="region of interest" description="Disordered" evidence="1">
    <location>
        <begin position="15"/>
        <end position="44"/>
    </location>
</feature>
<evidence type="ECO:0000313" key="2">
    <source>
        <dbReference type="EMBL" id="PKI36301.1"/>
    </source>
</evidence>
<proteinExistence type="predicted"/>
<protein>
    <submittedName>
        <fullName evidence="2">Uncharacterized protein</fullName>
    </submittedName>
</protein>
<keyword evidence="3" id="KW-1185">Reference proteome</keyword>
<evidence type="ECO:0000313" key="3">
    <source>
        <dbReference type="Proteomes" id="UP000233551"/>
    </source>
</evidence>
<comment type="caution">
    <text evidence="2">The sequence shown here is derived from an EMBL/GenBank/DDBJ whole genome shotgun (WGS) entry which is preliminary data.</text>
</comment>
<dbReference type="Proteomes" id="UP000233551">
    <property type="component" value="Unassembled WGS sequence"/>
</dbReference>
<dbReference type="AlphaFoldDB" id="A0A2I0HX83"/>
<name>A0A2I0HX83_PUNGR</name>
<organism evidence="2 3">
    <name type="scientific">Punica granatum</name>
    <name type="common">Pomegranate</name>
    <dbReference type="NCBI Taxonomy" id="22663"/>
    <lineage>
        <taxon>Eukaryota</taxon>
        <taxon>Viridiplantae</taxon>
        <taxon>Streptophyta</taxon>
        <taxon>Embryophyta</taxon>
        <taxon>Tracheophyta</taxon>
        <taxon>Spermatophyta</taxon>
        <taxon>Magnoliopsida</taxon>
        <taxon>eudicotyledons</taxon>
        <taxon>Gunneridae</taxon>
        <taxon>Pentapetalae</taxon>
        <taxon>rosids</taxon>
        <taxon>malvids</taxon>
        <taxon>Myrtales</taxon>
        <taxon>Lythraceae</taxon>
        <taxon>Punica</taxon>
    </lineage>
</organism>
<reference evidence="2 3" key="1">
    <citation type="submission" date="2017-11" db="EMBL/GenBank/DDBJ databases">
        <title>De-novo sequencing of pomegranate (Punica granatum L.) genome.</title>
        <authorList>
            <person name="Akparov Z."/>
            <person name="Amiraslanov A."/>
            <person name="Hajiyeva S."/>
            <person name="Abbasov M."/>
            <person name="Kaur K."/>
            <person name="Hamwieh A."/>
            <person name="Solovyev V."/>
            <person name="Salamov A."/>
            <person name="Braich B."/>
            <person name="Kosarev P."/>
            <person name="Mahmoud A."/>
            <person name="Hajiyev E."/>
            <person name="Babayeva S."/>
            <person name="Izzatullayeva V."/>
            <person name="Mammadov A."/>
            <person name="Mammadov A."/>
            <person name="Sharifova S."/>
            <person name="Ojaghi J."/>
            <person name="Eynullazada K."/>
            <person name="Bayramov B."/>
            <person name="Abdulazimova A."/>
            <person name="Shahmuradov I."/>
        </authorList>
    </citation>
    <scope>NUCLEOTIDE SEQUENCE [LARGE SCALE GENOMIC DNA]</scope>
    <source>
        <strain evidence="3">cv. AG2017</strain>
        <tissue evidence="2">Leaf</tissue>
    </source>
</reference>
<gene>
    <name evidence="2" type="ORF">CRG98_043327</name>
</gene>
<evidence type="ECO:0000256" key="1">
    <source>
        <dbReference type="SAM" id="MobiDB-lite"/>
    </source>
</evidence>
<dbReference type="EMBL" id="PGOL01004924">
    <property type="protein sequence ID" value="PKI36301.1"/>
    <property type="molecule type" value="Genomic_DNA"/>
</dbReference>